<keyword evidence="6 8" id="KW-0560">Oxidoreductase</keyword>
<dbReference type="Pfam" id="PF13450">
    <property type="entry name" value="NAD_binding_8"/>
    <property type="match status" value="1"/>
</dbReference>
<keyword evidence="3 8" id="KW-0285">Flavoprotein</keyword>
<dbReference type="Gene3D" id="3.50.50.60">
    <property type="entry name" value="FAD/NAD(P)-binding domain"/>
    <property type="match status" value="1"/>
</dbReference>
<evidence type="ECO:0000256" key="2">
    <source>
        <dbReference type="ARBA" id="ARBA00009967"/>
    </source>
</evidence>
<organism evidence="11">
    <name type="scientific">Petromyzon marinus</name>
    <name type="common">Sea lamprey</name>
    <dbReference type="NCBI Taxonomy" id="7757"/>
    <lineage>
        <taxon>Eukaryota</taxon>
        <taxon>Metazoa</taxon>
        <taxon>Chordata</taxon>
        <taxon>Craniata</taxon>
        <taxon>Vertebrata</taxon>
        <taxon>Cyclostomata</taxon>
        <taxon>Hyperoartia</taxon>
        <taxon>Petromyzontiformes</taxon>
        <taxon>Petromyzontidae</taxon>
        <taxon>Petromyzon</taxon>
    </lineage>
</organism>
<accession>S4R4B0</accession>
<evidence type="ECO:0000256" key="1">
    <source>
        <dbReference type="ARBA" id="ARBA00001974"/>
    </source>
</evidence>
<name>S4R4B0_PETMA</name>
<keyword evidence="4 9" id="KW-0732">Signal</keyword>
<evidence type="ECO:0000256" key="6">
    <source>
        <dbReference type="ARBA" id="ARBA00023002"/>
    </source>
</evidence>
<dbReference type="SUPFAM" id="SSF51905">
    <property type="entry name" value="FAD/NAD(P)-binding domain"/>
    <property type="match status" value="1"/>
</dbReference>
<dbReference type="InterPro" id="IPR017046">
    <property type="entry name" value="Prenylcysteine_Oxase1"/>
</dbReference>
<dbReference type="PIRSF" id="PIRSF036292">
    <property type="entry name" value="Prenylcysteine_oxidase"/>
    <property type="match status" value="1"/>
</dbReference>
<evidence type="ECO:0000256" key="8">
    <source>
        <dbReference type="PIRNR" id="PIRNR036292"/>
    </source>
</evidence>
<sequence>MPRLAQLLVSLLTAVCAASSAFIVPPKKIAVIGAGIGGCSSAFFLRKKFGPEVVIDVFEAKQVGGRIATITVNGKVYETGASIIHPLNLHMQSFVKDLGLKQRNDVPGEKLGIFNGEQFVFEESSWTVMDAVHLLWRYGLSYLRMQMWVEEILDKFLRIYKYQSHGFAFSTNEDLLLALGGEAFIELTKHSLEEVLGERGVSQRFLQELVGAAVRTNYGQSPNIAAFVGAVCLAGAQPGLWAVEGGNNLVCTGLLYAAKAQLQHARVTSISFKKRPVRKGGEVSLYEVGYESDLGNGHDLYDLVVVATPLHEQLSNITFEGFTPPITTFPGSYHHTVTIVHGYVNTSYFGFKDPTSFSISEILTTEDSDLFFNSLSNLSPVNASADYRRKPLHESAVWKVFSKKPLDRQQLKMLFRTYYSVQEVDWLAYPQYNSLPSSGKLPPIVLHNSLYYLNGLEWAASAMEMASIAGQNVALLAHSRWNGHDERVDQMDLMHRIKTEL</sequence>
<comment type="cofactor">
    <cofactor evidence="1 8">
        <name>FAD</name>
        <dbReference type="ChEBI" id="CHEBI:57692"/>
    </cofactor>
</comment>
<dbReference type="GO" id="GO:0030328">
    <property type="term" value="P:prenylcysteine catabolic process"/>
    <property type="evidence" value="ECO:0007669"/>
    <property type="project" value="UniProtKB-UniRule"/>
</dbReference>
<protein>
    <submittedName>
        <fullName evidence="11">Prenylcysteine oxidase 1 like</fullName>
    </submittedName>
</protein>
<dbReference type="OMA" id="NMWAVEG"/>
<dbReference type="InterPro" id="IPR010795">
    <property type="entry name" value="Prenylcys_lyase"/>
</dbReference>
<dbReference type="GeneTree" id="ENSGT00390000011206"/>
<reference evidence="11" key="2">
    <citation type="submission" date="2025-09" db="UniProtKB">
        <authorList>
            <consortium name="Ensembl"/>
        </authorList>
    </citation>
    <scope>IDENTIFICATION</scope>
</reference>
<dbReference type="STRING" id="7757.ENSPMAP00000000039"/>
<keyword evidence="5 8" id="KW-0274">FAD</keyword>
<dbReference type="GO" id="GO:0001735">
    <property type="term" value="F:prenylcysteine oxidase activity"/>
    <property type="evidence" value="ECO:0007669"/>
    <property type="project" value="UniProtKB-UniRule"/>
</dbReference>
<evidence type="ECO:0000256" key="5">
    <source>
        <dbReference type="ARBA" id="ARBA00022827"/>
    </source>
</evidence>
<dbReference type="PANTHER" id="PTHR15944">
    <property type="entry name" value="FARNESYLCYSTEINE LYASE"/>
    <property type="match status" value="1"/>
</dbReference>
<reference evidence="11" key="1">
    <citation type="submission" date="2025-08" db="UniProtKB">
        <authorList>
            <consortium name="Ensembl"/>
        </authorList>
    </citation>
    <scope>IDENTIFICATION</scope>
</reference>
<evidence type="ECO:0000256" key="4">
    <source>
        <dbReference type="ARBA" id="ARBA00022729"/>
    </source>
</evidence>
<evidence type="ECO:0000256" key="9">
    <source>
        <dbReference type="SAM" id="SignalP"/>
    </source>
</evidence>
<evidence type="ECO:0000256" key="7">
    <source>
        <dbReference type="ARBA" id="ARBA00023180"/>
    </source>
</evidence>
<dbReference type="Ensembl" id="ENSPMAT00000000039.1">
    <property type="protein sequence ID" value="ENSPMAP00000000039.1"/>
    <property type="gene ID" value="ENSPMAG00000000037.1"/>
</dbReference>
<feature type="signal peptide" evidence="9">
    <location>
        <begin position="1"/>
        <end position="17"/>
    </location>
</feature>
<dbReference type="PANTHER" id="PTHR15944:SF2">
    <property type="entry name" value="PRENYLCYSTEINE OXIDASE-LIKE"/>
    <property type="match status" value="1"/>
</dbReference>
<proteinExistence type="inferred from homology"/>
<evidence type="ECO:0000313" key="11">
    <source>
        <dbReference type="Ensembl" id="ENSPMAP00000000039.1"/>
    </source>
</evidence>
<dbReference type="GO" id="GO:0030327">
    <property type="term" value="P:prenylated protein catabolic process"/>
    <property type="evidence" value="ECO:0007669"/>
    <property type="project" value="TreeGrafter"/>
</dbReference>
<dbReference type="HOGENOM" id="CLU_021176_1_0_1"/>
<dbReference type="FunFam" id="3.50.50.60:FF:000081">
    <property type="entry name" value="prenylcysteine oxidase 1"/>
    <property type="match status" value="1"/>
</dbReference>
<feature type="chain" id="PRO_5004532212" evidence="9">
    <location>
        <begin position="18"/>
        <end position="501"/>
    </location>
</feature>
<comment type="similarity">
    <text evidence="2 8">Belongs to the prenylcysteine oxidase family.</text>
</comment>
<feature type="domain" description="Prenylcysteine lyase" evidence="10">
    <location>
        <begin position="121"/>
        <end position="490"/>
    </location>
</feature>
<dbReference type="Pfam" id="PF07156">
    <property type="entry name" value="Prenylcys_lyase"/>
    <property type="match status" value="1"/>
</dbReference>
<evidence type="ECO:0000256" key="3">
    <source>
        <dbReference type="ARBA" id="ARBA00022630"/>
    </source>
</evidence>
<dbReference type="InterPro" id="IPR036188">
    <property type="entry name" value="FAD/NAD-bd_sf"/>
</dbReference>
<evidence type="ECO:0000259" key="10">
    <source>
        <dbReference type="Pfam" id="PF07156"/>
    </source>
</evidence>
<keyword evidence="7" id="KW-0325">Glycoprotein</keyword>
<dbReference type="AlphaFoldDB" id="S4R4B0"/>